<keyword evidence="2 4" id="KW-0863">Zinc-finger</keyword>
<accession>A0ABN7T1P0</accession>
<organism evidence="8 9">
    <name type="scientific">Oikopleura dioica</name>
    <name type="common">Tunicate</name>
    <dbReference type="NCBI Taxonomy" id="34765"/>
    <lineage>
        <taxon>Eukaryota</taxon>
        <taxon>Metazoa</taxon>
        <taxon>Chordata</taxon>
        <taxon>Tunicata</taxon>
        <taxon>Appendicularia</taxon>
        <taxon>Copelata</taxon>
        <taxon>Oikopleuridae</taxon>
        <taxon>Oikopleura</taxon>
    </lineage>
</organism>
<dbReference type="PROSITE" id="PS50106">
    <property type="entry name" value="PDZ"/>
    <property type="match status" value="4"/>
</dbReference>
<feature type="compositionally biased region" description="Basic and acidic residues" evidence="5">
    <location>
        <begin position="243"/>
        <end position="256"/>
    </location>
</feature>
<keyword evidence="9" id="KW-1185">Reference proteome</keyword>
<feature type="domain" description="PDZ" evidence="7">
    <location>
        <begin position="454"/>
        <end position="532"/>
    </location>
</feature>
<protein>
    <submittedName>
        <fullName evidence="8">Oidioi.mRNA.OKI2018_I69.chr2.g5710.t1.cds</fullName>
    </submittedName>
</protein>
<feature type="compositionally biased region" description="Polar residues" evidence="5">
    <location>
        <begin position="304"/>
        <end position="315"/>
    </location>
</feature>
<dbReference type="PANTHER" id="PTHR19964">
    <property type="entry name" value="MULTIPLE PDZ DOMAIN PROTEIN"/>
    <property type="match status" value="1"/>
</dbReference>
<feature type="domain" description="PDZ" evidence="7">
    <location>
        <begin position="352"/>
        <end position="425"/>
    </location>
</feature>
<feature type="compositionally biased region" description="Basic and acidic residues" evidence="5">
    <location>
        <begin position="153"/>
        <end position="164"/>
    </location>
</feature>
<keyword evidence="1" id="KW-0479">Metal-binding</keyword>
<reference evidence="8 9" key="1">
    <citation type="submission" date="2021-04" db="EMBL/GenBank/DDBJ databases">
        <authorList>
            <person name="Bliznina A."/>
        </authorList>
    </citation>
    <scope>NUCLEOTIDE SEQUENCE [LARGE SCALE GENOMIC DNA]</scope>
</reference>
<dbReference type="SUPFAM" id="SSF57850">
    <property type="entry name" value="RING/U-box"/>
    <property type="match status" value="1"/>
</dbReference>
<feature type="region of interest" description="Disordered" evidence="5">
    <location>
        <begin position="243"/>
        <end position="267"/>
    </location>
</feature>
<evidence type="ECO:0000256" key="1">
    <source>
        <dbReference type="ARBA" id="ARBA00022723"/>
    </source>
</evidence>
<dbReference type="Gene3D" id="3.30.40.10">
    <property type="entry name" value="Zinc/RING finger domain, C3HC4 (zinc finger)"/>
    <property type="match status" value="1"/>
</dbReference>
<dbReference type="SMART" id="SM00228">
    <property type="entry name" value="PDZ"/>
    <property type="match status" value="4"/>
</dbReference>
<evidence type="ECO:0000259" key="6">
    <source>
        <dbReference type="PROSITE" id="PS50089"/>
    </source>
</evidence>
<gene>
    <name evidence="8" type="ORF">OKIOD_LOCUS14475</name>
</gene>
<evidence type="ECO:0000256" key="3">
    <source>
        <dbReference type="ARBA" id="ARBA00022833"/>
    </source>
</evidence>
<dbReference type="InterPro" id="IPR017907">
    <property type="entry name" value="Znf_RING_CS"/>
</dbReference>
<name>A0ABN7T1P0_OIKDI</name>
<dbReference type="Pfam" id="PF00097">
    <property type="entry name" value="zf-C3HC4"/>
    <property type="match status" value="1"/>
</dbReference>
<dbReference type="InterPro" id="IPR036034">
    <property type="entry name" value="PDZ_sf"/>
</dbReference>
<dbReference type="Gene3D" id="2.30.42.10">
    <property type="match status" value="4"/>
</dbReference>
<dbReference type="InterPro" id="IPR018957">
    <property type="entry name" value="Znf_C3HC4_RING-type"/>
</dbReference>
<feature type="region of interest" description="Disordered" evidence="5">
    <location>
        <begin position="298"/>
        <end position="330"/>
    </location>
</feature>
<dbReference type="InterPro" id="IPR001841">
    <property type="entry name" value="Znf_RING"/>
</dbReference>
<dbReference type="Pfam" id="PF00595">
    <property type="entry name" value="PDZ"/>
    <property type="match status" value="4"/>
</dbReference>
<evidence type="ECO:0000256" key="2">
    <source>
        <dbReference type="ARBA" id="ARBA00022771"/>
    </source>
</evidence>
<evidence type="ECO:0000259" key="7">
    <source>
        <dbReference type="PROSITE" id="PS50106"/>
    </source>
</evidence>
<dbReference type="SUPFAM" id="SSF50156">
    <property type="entry name" value="PDZ domain-like"/>
    <property type="match status" value="4"/>
</dbReference>
<proteinExistence type="predicted"/>
<evidence type="ECO:0000256" key="5">
    <source>
        <dbReference type="SAM" id="MobiDB-lite"/>
    </source>
</evidence>
<evidence type="ECO:0000256" key="4">
    <source>
        <dbReference type="PROSITE-ProRule" id="PRU00175"/>
    </source>
</evidence>
<dbReference type="SMART" id="SM00184">
    <property type="entry name" value="RING"/>
    <property type="match status" value="1"/>
</dbReference>
<feature type="region of interest" description="Disordered" evidence="5">
    <location>
        <begin position="117"/>
        <end position="223"/>
    </location>
</feature>
<dbReference type="CDD" id="cd00136">
    <property type="entry name" value="PDZ_canonical"/>
    <property type="match status" value="2"/>
</dbReference>
<feature type="compositionally biased region" description="Basic and acidic residues" evidence="5">
    <location>
        <begin position="173"/>
        <end position="199"/>
    </location>
</feature>
<dbReference type="PROSITE" id="PS50089">
    <property type="entry name" value="ZF_RING_2"/>
    <property type="match status" value="1"/>
</dbReference>
<dbReference type="EMBL" id="OU015567">
    <property type="protein sequence ID" value="CAG5111396.1"/>
    <property type="molecule type" value="Genomic_DNA"/>
</dbReference>
<keyword evidence="3" id="KW-0862">Zinc</keyword>
<evidence type="ECO:0000313" key="9">
    <source>
        <dbReference type="Proteomes" id="UP001158576"/>
    </source>
</evidence>
<feature type="domain" description="RING-type" evidence="6">
    <location>
        <begin position="31"/>
        <end position="69"/>
    </location>
</feature>
<evidence type="ECO:0000313" key="8">
    <source>
        <dbReference type="EMBL" id="CAG5111396.1"/>
    </source>
</evidence>
<dbReference type="InterPro" id="IPR001478">
    <property type="entry name" value="PDZ"/>
</dbReference>
<dbReference type="PROSITE" id="PS00518">
    <property type="entry name" value="ZF_RING_1"/>
    <property type="match status" value="1"/>
</dbReference>
<dbReference type="InterPro" id="IPR051342">
    <property type="entry name" value="PDZ_scaffold"/>
</dbReference>
<dbReference type="Proteomes" id="UP001158576">
    <property type="component" value="Chromosome 2"/>
</dbReference>
<dbReference type="PANTHER" id="PTHR19964:SF84">
    <property type="entry name" value="LIGAND OF NUMB PROTEIN X 2-LIKE ISOFORM X1"/>
    <property type="match status" value="1"/>
</dbReference>
<feature type="domain" description="PDZ" evidence="7">
    <location>
        <begin position="693"/>
        <end position="758"/>
    </location>
</feature>
<sequence>MNVECIVCAATHPKGPHVYDFVQEADEDLCCPICLSPFLNPTDLPCCHTFCRACILPYLRKTPHCPQDRKPATVTDCRDSSLSLRRLCDKMTVICPKCQYQTERSLLSDHLAKCRLKPPEEKTEAPTSKAALSSPTKHRLKSGENDFAYEQNSRGRERSRDRLKPQRWKKSRDRLDQRSRSRDQLNSDRGGRSRSRENLDQGSSSSRRQGRNRSRSVENLAGPDPAIDIAAAIERDIERINIYQESRRTNTDDRSGSRRPAPPPPAAAAAVAANLNTYTAPAQRSLVDRSTRNSRFGSVDNLAQVDSRSTPNLNDAFTLETSDDSLGSSNRGYSNMVIQAPPTSPKIDKVVDIRVPVSESTGTCGVCIVGGSDTPLRGIFVQHVLPDTVVGRVGLIKSGDRIMKINGRTMDGLNHSEAVTIFAKSCAEVIGREKRELILSLVRQTGYDIEEKHTLTIPKAPNQQVGVKLYNVMDRVVIYEVVPGSLAYHDKRLQVGDYLLKVGNIAVRSSEEAAKEISRLRNHDKINLSISRTARTMSSNPDRPHLVIPDQVTARQYSTVKSKHREKVIVVRKQPGETLGLGVAGGLGSILGDLPVFVLEISRSGILARDGRVKPGDLIVSINKKKVGSMRHNQVVELLKDIAKKEKEIQLVLCEFDYKHRDREEMASYRNNIWSPTWRHWLALPPKFIIYRETTIKRQDIHGLGLSIVGGESEPVLVKFCSPGGAAASAYLRSGDEILAVNGNKITDSSQEEIRDLLSANSVRLTFISWPGCLV</sequence>
<dbReference type="InterPro" id="IPR013083">
    <property type="entry name" value="Znf_RING/FYVE/PHD"/>
</dbReference>
<feature type="domain" description="PDZ" evidence="7">
    <location>
        <begin position="567"/>
        <end position="641"/>
    </location>
</feature>